<sequence>MRTIVNHIGARQFNSHARKKTSTLEPLLTVRFDENRRALYLVPPGFPQSVRALLRLRSNLNILWELMRF</sequence>
<proteinExistence type="predicted"/>
<dbReference type="EMBL" id="SOZJ01000004">
    <property type="protein sequence ID" value="TGJ67577.1"/>
    <property type="molecule type" value="Genomic_DNA"/>
</dbReference>
<evidence type="ECO:0000313" key="2">
    <source>
        <dbReference type="Proteomes" id="UP000297595"/>
    </source>
</evidence>
<protein>
    <submittedName>
        <fullName evidence="1">Uncharacterized protein</fullName>
    </submittedName>
</protein>
<evidence type="ECO:0000313" key="1">
    <source>
        <dbReference type="EMBL" id="TGJ67577.1"/>
    </source>
</evidence>
<gene>
    <name evidence="1" type="ORF">EYR41_006697</name>
</gene>
<reference evidence="1 2" key="1">
    <citation type="submission" date="2019-03" db="EMBL/GenBank/DDBJ databases">
        <title>Nematode-trapping fungi genome.</title>
        <authorList>
            <person name="Vidal-Diez De Ulzurrun G."/>
        </authorList>
    </citation>
    <scope>NUCLEOTIDE SEQUENCE [LARGE SCALE GENOMIC DNA]</scope>
    <source>
        <strain evidence="1 2">TWF154</strain>
    </source>
</reference>
<dbReference type="AlphaFoldDB" id="A0A7C8TXT5"/>
<dbReference type="Proteomes" id="UP000297595">
    <property type="component" value="Unassembled WGS sequence"/>
</dbReference>
<organism evidence="1 2">
    <name type="scientific">Orbilia oligospora</name>
    <name type="common">Nematode-trapping fungus</name>
    <name type="synonym">Arthrobotrys oligospora</name>
    <dbReference type="NCBI Taxonomy" id="2813651"/>
    <lineage>
        <taxon>Eukaryota</taxon>
        <taxon>Fungi</taxon>
        <taxon>Dikarya</taxon>
        <taxon>Ascomycota</taxon>
        <taxon>Pezizomycotina</taxon>
        <taxon>Orbiliomycetes</taxon>
        <taxon>Orbiliales</taxon>
        <taxon>Orbiliaceae</taxon>
        <taxon>Orbilia</taxon>
    </lineage>
</organism>
<accession>A0A7C8TXT5</accession>
<name>A0A7C8TXT5_ORBOL</name>
<comment type="caution">
    <text evidence="1">The sequence shown here is derived from an EMBL/GenBank/DDBJ whole genome shotgun (WGS) entry which is preliminary data.</text>
</comment>